<gene>
    <name evidence="3" type="ORF">QBC33DRAFT_555462</name>
</gene>
<dbReference type="GO" id="GO:0003723">
    <property type="term" value="F:RNA binding"/>
    <property type="evidence" value="ECO:0007669"/>
    <property type="project" value="UniProtKB-UniRule"/>
</dbReference>
<feature type="compositionally biased region" description="Low complexity" evidence="2">
    <location>
        <begin position="585"/>
        <end position="599"/>
    </location>
</feature>
<dbReference type="PROSITE" id="PS50084">
    <property type="entry name" value="KH_TYPE_1"/>
    <property type="match status" value="1"/>
</dbReference>
<protein>
    <submittedName>
        <fullName evidence="3">Pentatricopeptide repeat domain-protein</fullName>
    </submittedName>
</protein>
<comment type="caution">
    <text evidence="3">The sequence shown here is derived from an EMBL/GenBank/DDBJ whole genome shotgun (WGS) entry which is preliminary data.</text>
</comment>
<name>A0AAJ0C6P0_9PEZI</name>
<dbReference type="InterPro" id="IPR036612">
    <property type="entry name" value="KH_dom_type_1_sf"/>
</dbReference>
<evidence type="ECO:0000256" key="1">
    <source>
        <dbReference type="PROSITE-ProRule" id="PRU00117"/>
    </source>
</evidence>
<proteinExistence type="predicted"/>
<feature type="region of interest" description="Disordered" evidence="2">
    <location>
        <begin position="1"/>
        <end position="39"/>
    </location>
</feature>
<dbReference type="AlphaFoldDB" id="A0AAJ0C6P0"/>
<organism evidence="3 4">
    <name type="scientific">Phialemonium atrogriseum</name>
    <dbReference type="NCBI Taxonomy" id="1093897"/>
    <lineage>
        <taxon>Eukaryota</taxon>
        <taxon>Fungi</taxon>
        <taxon>Dikarya</taxon>
        <taxon>Ascomycota</taxon>
        <taxon>Pezizomycotina</taxon>
        <taxon>Sordariomycetes</taxon>
        <taxon>Sordariomycetidae</taxon>
        <taxon>Cephalothecales</taxon>
        <taxon>Cephalothecaceae</taxon>
        <taxon>Phialemonium</taxon>
    </lineage>
</organism>
<dbReference type="InterPro" id="IPR011990">
    <property type="entry name" value="TPR-like_helical_dom_sf"/>
</dbReference>
<evidence type="ECO:0000313" key="4">
    <source>
        <dbReference type="Proteomes" id="UP001244011"/>
    </source>
</evidence>
<sequence length="739" mass="82260">MRLLSSRRRDNSLDNEPGAAADADAASRDGRPSPSKGVVSPVTLVDRLVTLPVRQHGPRESVLVEPRIEYPHRRETQRSERRNHQGITAQLRLERIRAAQSAPPPNWRAVLHTLTVWTPKYSEDTVEVVLPEDAASLLFSDAVDNIWDIQSRTGVTMKIESGAAKDGPQTLLLSGDRRAIDKAIEDILSVTKKITSVLLSRPVDRSGSLYPLEGQETSSTPPVSIWDGQTSFARPYALTRRAEDIPRPSSWTKRSLEEYVIALTMGRLPPTLASTIYPKGMSHDEAVIQQLHQTFNDPTARPALSSSAFKMALAFMARKGHTFRPHSRALFVRMEMFGMRMDTEVFNLLAESAVKARDLRSFSMTTNLMVKRGHRPNLRTWILFLRLIKSEEVKRYILHAMNHTELLDSPSAAREVAKEMASHDIDRAIQQGKDLQTFLTDQDALYGSDWLSRDAGNKIIEILGRHGRFDDCGDFLDVMSRSIPGGPDVVALNTALTHCKVQNDLHRAVDLLERFDNSNNSNNTAEQQQRGAAVPDAITYHLLSELGWRHKLPHVTGLVWRYSCLVNKTSYRMRRRAADLLRKGAGAATASSSSTATAGDGNGDGDDDAHTIQALLVNEVTSDYAEAGSDPAVRDNPDADADADDPMRQMMQWYRRRHRDWEPAAPLSALLREALARDARLLRVRRRRRLGASSSAGAEGGEEEEEEEQDIVVGPVALPTRRRRRVWGGGGDADASVRG</sequence>
<feature type="compositionally biased region" description="Acidic residues" evidence="2">
    <location>
        <begin position="700"/>
        <end position="710"/>
    </location>
</feature>
<dbReference type="GeneID" id="85312833"/>
<dbReference type="CDD" id="cd00105">
    <property type="entry name" value="KH-I"/>
    <property type="match status" value="1"/>
</dbReference>
<evidence type="ECO:0000313" key="3">
    <source>
        <dbReference type="EMBL" id="KAK1770965.1"/>
    </source>
</evidence>
<dbReference type="RefSeq" id="XP_060287178.1">
    <property type="nucleotide sequence ID" value="XM_060429646.1"/>
</dbReference>
<dbReference type="Gene3D" id="1.25.40.10">
    <property type="entry name" value="Tetratricopeptide repeat domain"/>
    <property type="match status" value="1"/>
</dbReference>
<accession>A0AAJ0C6P0</accession>
<keyword evidence="1" id="KW-0694">RNA-binding</keyword>
<dbReference type="SUPFAM" id="SSF54791">
    <property type="entry name" value="Eukaryotic type KH-domain (KH-domain type I)"/>
    <property type="match status" value="1"/>
</dbReference>
<feature type="region of interest" description="Disordered" evidence="2">
    <location>
        <begin position="585"/>
        <end position="609"/>
    </location>
</feature>
<evidence type="ECO:0000256" key="2">
    <source>
        <dbReference type="SAM" id="MobiDB-lite"/>
    </source>
</evidence>
<dbReference type="EMBL" id="MU838999">
    <property type="protein sequence ID" value="KAK1770965.1"/>
    <property type="molecule type" value="Genomic_DNA"/>
</dbReference>
<dbReference type="Proteomes" id="UP001244011">
    <property type="component" value="Unassembled WGS sequence"/>
</dbReference>
<feature type="region of interest" description="Disordered" evidence="2">
    <location>
        <begin position="689"/>
        <end position="715"/>
    </location>
</feature>
<keyword evidence="4" id="KW-1185">Reference proteome</keyword>
<reference evidence="3" key="1">
    <citation type="submission" date="2023-06" db="EMBL/GenBank/DDBJ databases">
        <title>Genome-scale phylogeny and comparative genomics of the fungal order Sordariales.</title>
        <authorList>
            <consortium name="Lawrence Berkeley National Laboratory"/>
            <person name="Hensen N."/>
            <person name="Bonometti L."/>
            <person name="Westerberg I."/>
            <person name="Brannstrom I.O."/>
            <person name="Guillou S."/>
            <person name="Cros-Aarteil S."/>
            <person name="Calhoun S."/>
            <person name="Haridas S."/>
            <person name="Kuo A."/>
            <person name="Mondo S."/>
            <person name="Pangilinan J."/>
            <person name="Riley R."/>
            <person name="Labutti K."/>
            <person name="Andreopoulos B."/>
            <person name="Lipzen A."/>
            <person name="Chen C."/>
            <person name="Yanf M."/>
            <person name="Daum C."/>
            <person name="Ng V."/>
            <person name="Clum A."/>
            <person name="Steindorff A."/>
            <person name="Ohm R."/>
            <person name="Martin F."/>
            <person name="Silar P."/>
            <person name="Natvig D."/>
            <person name="Lalanne C."/>
            <person name="Gautier V."/>
            <person name="Ament-Velasquez S.L."/>
            <person name="Kruys A."/>
            <person name="Hutchinson M.I."/>
            <person name="Powell A.J."/>
            <person name="Barry K."/>
            <person name="Miller A.N."/>
            <person name="Grigoriev I.V."/>
            <person name="Debuchy R."/>
            <person name="Gladieux P."/>
            <person name="Thoren M.H."/>
            <person name="Johannesson H."/>
        </authorList>
    </citation>
    <scope>NUCLEOTIDE SEQUENCE</scope>
    <source>
        <strain evidence="3">8032-3</strain>
    </source>
</reference>